<dbReference type="InterPro" id="IPR013153">
    <property type="entry name" value="Prk_AAA"/>
</dbReference>
<dbReference type="GO" id="GO:0004672">
    <property type="term" value="F:protein kinase activity"/>
    <property type="evidence" value="ECO:0007669"/>
    <property type="project" value="TreeGrafter"/>
</dbReference>
<dbReference type="PANTHER" id="PTHR30267:SF2">
    <property type="entry name" value="PROTEIN PRKA"/>
    <property type="match status" value="1"/>
</dbReference>
<evidence type="ECO:0000259" key="1">
    <source>
        <dbReference type="Pfam" id="PF08298"/>
    </source>
</evidence>
<keyword evidence="2" id="KW-0808">Transferase</keyword>
<dbReference type="Pfam" id="PF08298">
    <property type="entry name" value="AAA_PrkA"/>
    <property type="match status" value="1"/>
</dbReference>
<dbReference type="EMBL" id="FOSC01000008">
    <property type="protein sequence ID" value="SFJ97130.1"/>
    <property type="molecule type" value="Genomic_DNA"/>
</dbReference>
<feature type="domain" description="PrkA AAA" evidence="1">
    <location>
        <begin position="20"/>
        <end position="156"/>
    </location>
</feature>
<evidence type="ECO:0000313" key="2">
    <source>
        <dbReference type="EMBL" id="SFJ97130.1"/>
    </source>
</evidence>
<reference evidence="2 3" key="1">
    <citation type="submission" date="2016-10" db="EMBL/GenBank/DDBJ databases">
        <authorList>
            <person name="de Groot N.N."/>
        </authorList>
    </citation>
    <scope>NUCLEOTIDE SEQUENCE [LARGE SCALE GENOMIC DNA]</scope>
    <source>
        <strain evidence="2 3">IBRC-M 10445</strain>
    </source>
</reference>
<dbReference type="InterPro" id="IPR027417">
    <property type="entry name" value="P-loop_NTPase"/>
</dbReference>
<accession>A0A1I3VPP6</accession>
<organism evidence="2 3">
    <name type="scientific">Marinobacter persicus</name>
    <dbReference type="NCBI Taxonomy" id="930118"/>
    <lineage>
        <taxon>Bacteria</taxon>
        <taxon>Pseudomonadati</taxon>
        <taxon>Pseudomonadota</taxon>
        <taxon>Gammaproteobacteria</taxon>
        <taxon>Pseudomonadales</taxon>
        <taxon>Marinobacteraceae</taxon>
        <taxon>Marinobacter</taxon>
    </lineage>
</organism>
<dbReference type="SUPFAM" id="SSF52540">
    <property type="entry name" value="P-loop containing nucleoside triphosphate hydrolases"/>
    <property type="match status" value="1"/>
</dbReference>
<keyword evidence="2" id="KW-0418">Kinase</keyword>
<keyword evidence="3" id="KW-1185">Reference proteome</keyword>
<dbReference type="AlphaFoldDB" id="A0A1I3VPP6"/>
<name>A0A1I3VPP6_9GAMM</name>
<dbReference type="PANTHER" id="PTHR30267">
    <property type="entry name" value="PROTEIN KINASE PRKA"/>
    <property type="match status" value="1"/>
</dbReference>
<dbReference type="Gene3D" id="3.40.50.300">
    <property type="entry name" value="P-loop containing nucleotide triphosphate hydrolases"/>
    <property type="match status" value="1"/>
</dbReference>
<dbReference type="Proteomes" id="UP000199445">
    <property type="component" value="Unassembled WGS sequence"/>
</dbReference>
<sequence length="157" mass="17742">MSILKQFKDRYEATQEEEYSLEEYLAICKEDPAAYATAAERMLLAIGEPELVDTSLDPRLSRIFSNKVIKRYPEFSEFYGMEDAVENIVSFFRHAAQGLEEKKQILYLLGPVGSGKSSLAEKLKQLMQKVPFYAIKGSPVNESPLGLFDPAEDAHIL</sequence>
<gene>
    <name evidence="2" type="ORF">SAMN05216429_108103</name>
</gene>
<protein>
    <submittedName>
        <fullName evidence="2">Serine protein kinase</fullName>
    </submittedName>
</protein>
<evidence type="ECO:0000313" key="3">
    <source>
        <dbReference type="Proteomes" id="UP000199445"/>
    </source>
</evidence>
<proteinExistence type="predicted"/>